<dbReference type="FunFam" id="6.10.140.2220:FF:000006">
    <property type="entry name" value="Ubiquitin carboxyl-terminal hydrolase 15"/>
    <property type="match status" value="1"/>
</dbReference>
<evidence type="ECO:0000313" key="17">
    <source>
        <dbReference type="Proteomes" id="UP000594263"/>
    </source>
</evidence>
<keyword evidence="17" id="KW-1185">Reference proteome</keyword>
<feature type="region of interest" description="Disordered" evidence="12">
    <location>
        <begin position="190"/>
        <end position="214"/>
    </location>
</feature>
<comment type="similarity">
    <text evidence="2">Belongs to the peptidase C19 family.</text>
</comment>
<evidence type="ECO:0000256" key="1">
    <source>
        <dbReference type="ARBA" id="ARBA00000707"/>
    </source>
</evidence>
<feature type="compositionally biased region" description="Low complexity" evidence="12">
    <location>
        <begin position="509"/>
        <end position="522"/>
    </location>
</feature>
<evidence type="ECO:0000259" key="14">
    <source>
        <dbReference type="PROSITE" id="PS50235"/>
    </source>
</evidence>
<feature type="compositionally biased region" description="Polar residues" evidence="12">
    <location>
        <begin position="434"/>
        <end position="447"/>
    </location>
</feature>
<evidence type="ECO:0000313" key="16">
    <source>
        <dbReference type="EnsemblPlants" id="Kaladp0095s0398.1.v1.1"/>
    </source>
</evidence>
<feature type="region of interest" description="Disordered" evidence="12">
    <location>
        <begin position="228"/>
        <end position="292"/>
    </location>
</feature>
<keyword evidence="6 11" id="KW-0863">Zinc-finger</keyword>
<dbReference type="SUPFAM" id="SSF54001">
    <property type="entry name" value="Cysteine proteinases"/>
    <property type="match status" value="1"/>
</dbReference>
<dbReference type="InterPro" id="IPR002893">
    <property type="entry name" value="Znf_MYND"/>
</dbReference>
<dbReference type="InterPro" id="IPR038765">
    <property type="entry name" value="Papain-like_cys_pep_sf"/>
</dbReference>
<evidence type="ECO:0000256" key="11">
    <source>
        <dbReference type="PROSITE-ProRule" id="PRU00134"/>
    </source>
</evidence>
<feature type="region of interest" description="Disordered" evidence="12">
    <location>
        <begin position="1022"/>
        <end position="1069"/>
    </location>
</feature>
<dbReference type="InterPro" id="IPR028889">
    <property type="entry name" value="USP"/>
</dbReference>
<dbReference type="Pfam" id="PF00443">
    <property type="entry name" value="UCH"/>
    <property type="match status" value="1"/>
</dbReference>
<feature type="region of interest" description="Disordered" evidence="12">
    <location>
        <begin position="311"/>
        <end position="350"/>
    </location>
</feature>
<keyword evidence="7" id="KW-0833">Ubl conjugation pathway</keyword>
<evidence type="ECO:0000256" key="7">
    <source>
        <dbReference type="ARBA" id="ARBA00022786"/>
    </source>
</evidence>
<evidence type="ECO:0000256" key="2">
    <source>
        <dbReference type="ARBA" id="ARBA00009085"/>
    </source>
</evidence>
<feature type="transmembrane region" description="Helical" evidence="13">
    <location>
        <begin position="12"/>
        <end position="32"/>
    </location>
</feature>
<feature type="compositionally biased region" description="Polar residues" evidence="12">
    <location>
        <begin position="1022"/>
        <end position="1033"/>
    </location>
</feature>
<feature type="compositionally biased region" description="Low complexity" evidence="12">
    <location>
        <begin position="246"/>
        <end position="280"/>
    </location>
</feature>
<dbReference type="PROSITE" id="PS50865">
    <property type="entry name" value="ZF_MYND_2"/>
    <property type="match status" value="1"/>
</dbReference>
<evidence type="ECO:0000256" key="12">
    <source>
        <dbReference type="SAM" id="MobiDB-lite"/>
    </source>
</evidence>
<dbReference type="EnsemblPlants" id="Kaladp0095s0398.1.v1.1">
    <property type="protein sequence ID" value="Kaladp0095s0398.1.v1.1"/>
    <property type="gene ID" value="Kaladp0095s0398.v1.1"/>
</dbReference>
<feature type="compositionally biased region" description="Basic and acidic residues" evidence="12">
    <location>
        <begin position="424"/>
        <end position="433"/>
    </location>
</feature>
<keyword evidence="5" id="KW-0479">Metal-binding</keyword>
<evidence type="ECO:0000256" key="13">
    <source>
        <dbReference type="SAM" id="Phobius"/>
    </source>
</evidence>
<keyword evidence="13" id="KW-1133">Transmembrane helix</keyword>
<protein>
    <recommendedName>
        <fullName evidence="3">ubiquitinyl hydrolase 1</fullName>
        <ecNumber evidence="3">3.4.19.12</ecNumber>
    </recommendedName>
</protein>
<evidence type="ECO:0000256" key="10">
    <source>
        <dbReference type="ARBA" id="ARBA00022833"/>
    </source>
</evidence>
<feature type="region of interest" description="Disordered" evidence="12">
    <location>
        <begin position="424"/>
        <end position="527"/>
    </location>
</feature>
<feature type="domain" description="USP" evidence="14">
    <location>
        <begin position="660"/>
        <end position="966"/>
    </location>
</feature>
<comment type="catalytic activity">
    <reaction evidence="1">
        <text>Thiol-dependent hydrolysis of ester, thioester, amide, peptide and isopeptide bonds formed by the C-terminal Gly of ubiquitin (a 76-residue protein attached to proteins as an intracellular targeting signal).</text>
        <dbReference type="EC" id="3.4.19.12"/>
    </reaction>
</comment>
<dbReference type="InterPro" id="IPR018200">
    <property type="entry name" value="USP_CS"/>
</dbReference>
<organism evidence="16 17">
    <name type="scientific">Kalanchoe fedtschenkoi</name>
    <name type="common">Lavender scallops</name>
    <name type="synonym">South American air plant</name>
    <dbReference type="NCBI Taxonomy" id="63787"/>
    <lineage>
        <taxon>Eukaryota</taxon>
        <taxon>Viridiplantae</taxon>
        <taxon>Streptophyta</taxon>
        <taxon>Embryophyta</taxon>
        <taxon>Tracheophyta</taxon>
        <taxon>Spermatophyta</taxon>
        <taxon>Magnoliopsida</taxon>
        <taxon>eudicotyledons</taxon>
        <taxon>Gunneridae</taxon>
        <taxon>Pentapetalae</taxon>
        <taxon>Saxifragales</taxon>
        <taxon>Crassulaceae</taxon>
        <taxon>Kalanchoe</taxon>
    </lineage>
</organism>
<sequence length="1069" mass="116940">MLVPGFSYYVNLGFWYLRLLVILSFPVIGYVVSRKWRFAVAKEAEIRRLMVLAAVEASRAEVEAAEDGYYVADCKPVNKVAAFGHGVEVPVKKGSLGSCGDSLGYSDEVSVQNESTEIALSGVKVYQCAVCLNPTTTRCSRCKAIRYCSAKCQIFHWRDGHKDECHSPSILNQSSDAENYPHSKVFKLEKKETHTGSVETEDRHSKQSRSHREGNAFCSIGRTEQLQGNNHNIKTEKVREVKPSRSTSSFSTSFSSDSSSSSVNSVSSNDTSTTESSGSSELDKTNGCQQADTSNLAKCVPKRASEIKTCDVKGGTTAPSKSNGAQAISSHRDTQRTSNSALSSSFKGSDPLVVKSGASEFWEETLDYRWSEPVKTKSRVTDDGLSNIGSSLRHASGLYGKIEKSSHVDGKTYCSLLVINEHSNESASSKRTDVSSSEVCSPILSSSKPREHSNVADNNALNVTGENKLRSSSSAAVLSHHRGETAADAQKVSKSPLSASKKPDLTQNGTSHISKSRSSSASNGGGTVLSVKGDNICQANGVSHSQNASRSSSIAERLGRAMNYTEVNCTVQSLKSRLTDSNVTKVDAVKSNNIGISNKSYSLKVANGVKTSTWKAVDHFKASKLSRRCGAYEKHENKGLFSYELFKSLYGWNNVELQPYGLVNCGNSCYANVVLQCLSFTLPLTAYLLQGLHLKTCIKRDWCFTCEFESLIRKAKDGHSPISPIGIISQLQNIGSHLSNGREEDAHEFLRHVVDTMQSICMKEAQKKVADTAEEETTFVGLTFGGYLQSKIRCMKCGSKSERHERMMDLSVEIEGSIGSLEDALKQFTSTEMLDADNKYNCSRCKSYQKAKKKLTVLEAPNILTIALKRFQAGKFGKLNKWIDFPETLDMAPFMSSASDDKAPVYKLYGVIVHLDTMNAAFSGHYVCYVKNIQNKWFRIDDTVINTAEFSKVKEQSAYMVFYARCLPRAPNSIGNKINCNSKSKAATGPNSPNFFNSNSSDSFSDNNSLFSSCSDEYSCSTDSSTRESNSTDDLSDIIFGGSGRGLRYPWKSPSDSDFSYLSTSPLGS</sequence>
<dbReference type="GO" id="GO:0016579">
    <property type="term" value="P:protein deubiquitination"/>
    <property type="evidence" value="ECO:0007669"/>
    <property type="project" value="InterPro"/>
</dbReference>
<keyword evidence="10" id="KW-0862">Zinc</keyword>
<feature type="compositionally biased region" description="Polar residues" evidence="12">
    <location>
        <begin position="336"/>
        <end position="347"/>
    </location>
</feature>
<dbReference type="PROSITE" id="PS01360">
    <property type="entry name" value="ZF_MYND_1"/>
    <property type="match status" value="1"/>
</dbReference>
<keyword evidence="9" id="KW-0788">Thiol protease</keyword>
<dbReference type="EC" id="3.4.19.12" evidence="3"/>
<dbReference type="Pfam" id="PF01753">
    <property type="entry name" value="zf-MYND"/>
    <property type="match status" value="1"/>
</dbReference>
<dbReference type="FunFam" id="3.90.70.10:FF:000026">
    <property type="entry name" value="Ubiquitin carboxyl-terminal hydrolase 15"/>
    <property type="match status" value="1"/>
</dbReference>
<feature type="compositionally biased region" description="Polar residues" evidence="12">
    <location>
        <begin position="455"/>
        <end position="476"/>
    </location>
</feature>
<dbReference type="Gene3D" id="6.10.140.2220">
    <property type="match status" value="1"/>
</dbReference>
<feature type="domain" description="MYND-type" evidence="15">
    <location>
        <begin position="128"/>
        <end position="165"/>
    </location>
</feature>
<dbReference type="Gene3D" id="3.90.70.10">
    <property type="entry name" value="Cysteine proteinases"/>
    <property type="match status" value="1"/>
</dbReference>
<dbReference type="GO" id="GO:0005829">
    <property type="term" value="C:cytosol"/>
    <property type="evidence" value="ECO:0007669"/>
    <property type="project" value="TreeGrafter"/>
</dbReference>
<dbReference type="Gramene" id="Kaladp0095s0398.1.v1.1">
    <property type="protein sequence ID" value="Kaladp0095s0398.1.v1.1"/>
    <property type="gene ID" value="Kaladp0095s0398.v1.1"/>
</dbReference>
<evidence type="ECO:0000256" key="3">
    <source>
        <dbReference type="ARBA" id="ARBA00012759"/>
    </source>
</evidence>
<dbReference type="InterPro" id="IPR001394">
    <property type="entry name" value="Peptidase_C19_UCH"/>
</dbReference>
<evidence type="ECO:0000256" key="9">
    <source>
        <dbReference type="ARBA" id="ARBA00022807"/>
    </source>
</evidence>
<feature type="compositionally biased region" description="Basic and acidic residues" evidence="12">
    <location>
        <begin position="233"/>
        <end position="243"/>
    </location>
</feature>
<accession>A0A7N0V144</accession>
<dbReference type="SUPFAM" id="SSF144232">
    <property type="entry name" value="HIT/MYND zinc finger-like"/>
    <property type="match status" value="1"/>
</dbReference>
<dbReference type="GO" id="GO:0006508">
    <property type="term" value="P:proteolysis"/>
    <property type="evidence" value="ECO:0007669"/>
    <property type="project" value="UniProtKB-KW"/>
</dbReference>
<dbReference type="PANTHER" id="PTHR24006:SF874">
    <property type="entry name" value="UBIQUITIN CARBOXYL-TERMINAL HYDROLASE 16"/>
    <property type="match status" value="1"/>
</dbReference>
<keyword evidence="13" id="KW-0472">Membrane</keyword>
<dbReference type="Proteomes" id="UP000594263">
    <property type="component" value="Unplaced"/>
</dbReference>
<keyword evidence="4" id="KW-0645">Protease</keyword>
<dbReference type="OMA" id="NNGHERY"/>
<dbReference type="PROSITE" id="PS00972">
    <property type="entry name" value="USP_1"/>
    <property type="match status" value="1"/>
</dbReference>
<keyword evidence="8" id="KW-0378">Hydrolase</keyword>
<dbReference type="PANTHER" id="PTHR24006">
    <property type="entry name" value="UBIQUITIN CARBOXYL-TERMINAL HYDROLASE"/>
    <property type="match status" value="1"/>
</dbReference>
<keyword evidence="13" id="KW-0812">Transmembrane</keyword>
<evidence type="ECO:0000256" key="8">
    <source>
        <dbReference type="ARBA" id="ARBA00022801"/>
    </source>
</evidence>
<dbReference type="GO" id="GO:0008270">
    <property type="term" value="F:zinc ion binding"/>
    <property type="evidence" value="ECO:0007669"/>
    <property type="project" value="UniProtKB-KW"/>
</dbReference>
<reference evidence="16" key="1">
    <citation type="submission" date="2021-01" db="UniProtKB">
        <authorList>
            <consortium name="EnsemblPlants"/>
        </authorList>
    </citation>
    <scope>IDENTIFICATION</scope>
</reference>
<evidence type="ECO:0000256" key="4">
    <source>
        <dbReference type="ARBA" id="ARBA00022670"/>
    </source>
</evidence>
<dbReference type="PROSITE" id="PS50235">
    <property type="entry name" value="USP_3"/>
    <property type="match status" value="1"/>
</dbReference>
<feature type="compositionally biased region" description="Polar residues" evidence="12">
    <location>
        <begin position="317"/>
        <end position="329"/>
    </location>
</feature>
<dbReference type="GO" id="GO:0004843">
    <property type="term" value="F:cysteine-type deubiquitinase activity"/>
    <property type="evidence" value="ECO:0007669"/>
    <property type="project" value="UniProtKB-EC"/>
</dbReference>
<proteinExistence type="inferred from homology"/>
<evidence type="ECO:0000256" key="6">
    <source>
        <dbReference type="ARBA" id="ARBA00022771"/>
    </source>
</evidence>
<dbReference type="InterPro" id="IPR050164">
    <property type="entry name" value="Peptidase_C19"/>
</dbReference>
<dbReference type="AlphaFoldDB" id="A0A7N0V144"/>
<evidence type="ECO:0000259" key="15">
    <source>
        <dbReference type="PROSITE" id="PS50865"/>
    </source>
</evidence>
<feature type="compositionally biased region" description="Polar residues" evidence="12">
    <location>
        <begin position="1054"/>
        <end position="1069"/>
    </location>
</feature>
<name>A0A7N0V144_KALFE</name>
<evidence type="ECO:0000256" key="5">
    <source>
        <dbReference type="ARBA" id="ARBA00022723"/>
    </source>
</evidence>
<dbReference type="GO" id="GO:0005634">
    <property type="term" value="C:nucleus"/>
    <property type="evidence" value="ECO:0007669"/>
    <property type="project" value="TreeGrafter"/>
</dbReference>